<dbReference type="SUPFAM" id="SSF52200">
    <property type="entry name" value="Toll/Interleukin receptor TIR domain"/>
    <property type="match status" value="1"/>
</dbReference>
<proteinExistence type="predicted"/>
<evidence type="ECO:0000259" key="2">
    <source>
        <dbReference type="PROSITE" id="PS50104"/>
    </source>
</evidence>
<feature type="region of interest" description="Disordered" evidence="1">
    <location>
        <begin position="1073"/>
        <end position="1092"/>
    </location>
</feature>
<gene>
    <name evidence="3" type="ORF">SLIV_24270</name>
</gene>
<protein>
    <submittedName>
        <fullName evidence="3">ATP/GTP-binding protein</fullName>
    </submittedName>
</protein>
<dbReference type="SUPFAM" id="SSF52540">
    <property type="entry name" value="P-loop containing nucleoside triphosphate hydrolases"/>
    <property type="match status" value="1"/>
</dbReference>
<dbReference type="InterPro" id="IPR002182">
    <property type="entry name" value="NB-ARC"/>
</dbReference>
<dbReference type="Gene3D" id="1.25.40.10">
    <property type="entry name" value="Tetratricopeptide repeat domain"/>
    <property type="match status" value="3"/>
</dbReference>
<dbReference type="InterPro" id="IPR035897">
    <property type="entry name" value="Toll_tir_struct_dom_sf"/>
</dbReference>
<dbReference type="SUPFAM" id="SSF48452">
    <property type="entry name" value="TPR-like"/>
    <property type="match status" value="4"/>
</dbReference>
<dbReference type="RefSeq" id="WP_046247696.1">
    <property type="nucleotide sequence ID" value="NZ_CP009124.1"/>
</dbReference>
<dbReference type="PROSITE" id="PS50104">
    <property type="entry name" value="TIR"/>
    <property type="match status" value="1"/>
</dbReference>
<dbReference type="Gene3D" id="3.40.50.10140">
    <property type="entry name" value="Toll/interleukin-1 receptor homology (TIR) domain"/>
    <property type="match status" value="1"/>
</dbReference>
<dbReference type="PANTHER" id="PTHR46082">
    <property type="entry name" value="ATP/GTP-BINDING PROTEIN-RELATED"/>
    <property type="match status" value="1"/>
</dbReference>
<dbReference type="Pfam" id="PF00931">
    <property type="entry name" value="NB-ARC"/>
    <property type="match status" value="1"/>
</dbReference>
<evidence type="ECO:0000313" key="3">
    <source>
        <dbReference type="EMBL" id="AIJ15774.1"/>
    </source>
</evidence>
<name>A0ABN4E0M6_STRLI</name>
<sequence>MPAAVESVFVSYAGPDRAWAEWAAWHLREVGHAVELDVWDWRIGDNFIERMNDAMRRATTVVALFSNNYFDPARWTREEWTSVVARRERIVPVTIEPLTASDIPDILTAVIRKDLHSLDEQAAITALLEAVNGPTGPRTAPSFPGTPAPVHAAPAGGAQGQRPRLPSGAGLPRVWNVRDRNPHFTGREALISRIREGLLGGRQAVVQALHGLGGIGKTQIALEYAHRFASQYDTVWWIDAAQADQILVRYTELAARLGIAKPEAGAEHNARTLLEHLHTQDRWLIILDNADDPHDFEGLIPTGPGHVLITSRNPGWNDRVHSLNLGVFARSDSLAYLSARMPGITPDQAGGLADDLGDLPLALAQAVGVITSGMTLDRYRHLLTEKTAKLMANGGPPGYPAPLAAAVDIATNRLAGDHPDAADLLRLGAFLGPEPIPTAWLEAVRDRLSTIAVDPDDIMWPQTALQPLARYGLARVDHETFQIHRLTQAILRDRSGQADTVRSEDDVATILTTVDPGDPDTPAAWPRWAAYTTHLAARKDTATSRPELRQALVRAARYLIKSGQERTARDLISALHESWTGVLGEDHPHTLDSAHYLGHVISYFGQYGEARRMHEDTLERRRRTLGEDHPHTLDSAHSLAAGLHDLGQYGEARRMVEDTLERRRRILGEEHPDTLDSAHSLAGALHDLGQYVQARRMHEDTLEHRRRTLGEDHPDTLDSAHSLASSLHNLGQYADAQRMIEDTFVRRRRILGEDHPDTLVSAHDRAASLHALGQYAEARRMVEDALERRRRTLGDDHPHTLSYTHDLAASLHNLGQYAEARRMDEDTLERRRRTLGDDHPHTLASAHSLAVTLHALGQPRDAHRMHEDTLERRRRTLGEDHPRTLASAHSLAVTLHALGQPTDAHRMHEDTLDRRRRTLGEDHPDTLDSAHSLAVALHALGQDADARSMDEDTLDRRRRTLGENHPDTLDSAHSLAASLHNLGQYAEARRMDEYTLDGRRRILGEDHLRTLQSAYSLAVTLSALRDHATAVRLLKDTRARSRRTLSEDHQLTKDVTEALANELTAVGKRHEAQKLLSARKAGARPVTRRKRR</sequence>
<dbReference type="PANTHER" id="PTHR46082:SF6">
    <property type="entry name" value="AAA+ ATPASE DOMAIN-CONTAINING PROTEIN-RELATED"/>
    <property type="match status" value="1"/>
</dbReference>
<keyword evidence="4" id="KW-1185">Reference proteome</keyword>
<dbReference type="Proteomes" id="UP000028682">
    <property type="component" value="Chromosome"/>
</dbReference>
<reference evidence="4" key="1">
    <citation type="submission" date="2014-08" db="EMBL/GenBank/DDBJ databases">
        <title>Complete genome sequence of Streptomyces lividans TK24.</title>
        <authorList>
            <consortium name="StrepSynth"/>
            <person name="Ruckert C."/>
            <person name="Fridjonson O.H."/>
            <person name="Lambert C."/>
            <person name="van Wezel G.P."/>
            <person name="Bernaerts K."/>
            <person name="Anne J."/>
            <person name="Economou A."/>
            <person name="Kalinowski J."/>
        </authorList>
    </citation>
    <scope>NUCLEOTIDE SEQUENCE [LARGE SCALE GENOMIC DNA]</scope>
    <source>
        <strain evidence="4">TK24</strain>
    </source>
</reference>
<feature type="region of interest" description="Disordered" evidence="1">
    <location>
        <begin position="134"/>
        <end position="172"/>
    </location>
</feature>
<accession>A0ABN4E0M6</accession>
<dbReference type="Pfam" id="PF13374">
    <property type="entry name" value="TPR_10"/>
    <property type="match status" value="3"/>
</dbReference>
<dbReference type="InterPro" id="IPR000157">
    <property type="entry name" value="TIR_dom"/>
</dbReference>
<evidence type="ECO:0000256" key="1">
    <source>
        <dbReference type="SAM" id="MobiDB-lite"/>
    </source>
</evidence>
<dbReference type="InterPro" id="IPR011990">
    <property type="entry name" value="TPR-like_helical_dom_sf"/>
</dbReference>
<dbReference type="InterPro" id="IPR027417">
    <property type="entry name" value="P-loop_NTPase"/>
</dbReference>
<dbReference type="EMBL" id="CP009124">
    <property type="protein sequence ID" value="AIJ15774.1"/>
    <property type="molecule type" value="Genomic_DNA"/>
</dbReference>
<dbReference type="InterPro" id="IPR053137">
    <property type="entry name" value="NLR-like"/>
</dbReference>
<organism evidence="3 4">
    <name type="scientific">Streptomyces lividans TK24</name>
    <dbReference type="NCBI Taxonomy" id="457428"/>
    <lineage>
        <taxon>Bacteria</taxon>
        <taxon>Bacillati</taxon>
        <taxon>Actinomycetota</taxon>
        <taxon>Actinomycetes</taxon>
        <taxon>Kitasatosporales</taxon>
        <taxon>Streptomycetaceae</taxon>
        <taxon>Streptomyces</taxon>
    </lineage>
</organism>
<evidence type="ECO:0000313" key="4">
    <source>
        <dbReference type="Proteomes" id="UP000028682"/>
    </source>
</evidence>
<dbReference type="Pfam" id="PF13424">
    <property type="entry name" value="TPR_12"/>
    <property type="match status" value="4"/>
</dbReference>
<feature type="domain" description="TIR" evidence="2">
    <location>
        <begin position="4"/>
        <end position="135"/>
    </location>
</feature>
<dbReference type="SMART" id="SM00255">
    <property type="entry name" value="TIR"/>
    <property type="match status" value="1"/>
</dbReference>
<dbReference type="Gene3D" id="3.40.50.300">
    <property type="entry name" value="P-loop containing nucleotide triphosphate hydrolases"/>
    <property type="match status" value="1"/>
</dbReference>
<dbReference type="NCBIfam" id="NF040586">
    <property type="entry name" value="FxSxx_TPR"/>
    <property type="match status" value="1"/>
</dbReference>
<dbReference type="Pfam" id="PF13676">
    <property type="entry name" value="TIR_2"/>
    <property type="match status" value="1"/>
</dbReference>